<name>A0A1M7UWP7_9BRAD</name>
<dbReference type="Pfam" id="PF13271">
    <property type="entry name" value="DUF4062"/>
    <property type="match status" value="1"/>
</dbReference>
<reference evidence="4" key="1">
    <citation type="submission" date="2016-11" db="EMBL/GenBank/DDBJ databases">
        <authorList>
            <person name="Varghese N."/>
            <person name="Submissions S."/>
        </authorList>
    </citation>
    <scope>NUCLEOTIDE SEQUENCE [LARGE SCALE GENOMIC DNA]</scope>
    <source>
        <strain evidence="4">GAS401</strain>
    </source>
</reference>
<accession>A0A1M7UWP7</accession>
<dbReference type="OrthoDB" id="72299at2"/>
<dbReference type="AlphaFoldDB" id="A0A1M7UWP7"/>
<dbReference type="EMBL" id="LT670849">
    <property type="protein sequence ID" value="SHN87403.1"/>
    <property type="molecule type" value="Genomic_DNA"/>
</dbReference>
<dbReference type="Proteomes" id="UP000184096">
    <property type="component" value="Chromosome I"/>
</dbReference>
<dbReference type="InterPro" id="IPR025139">
    <property type="entry name" value="DUF4062"/>
</dbReference>
<dbReference type="RefSeq" id="WP_072825290.1">
    <property type="nucleotide sequence ID" value="NZ_LT670849.1"/>
</dbReference>
<sequence>MEKVYQVFVSSTFSDLEDERKKVSDTLANRPNTSQEEAARAPSFSALLLACFLALTPASACQQNPTTSSLAYAAGDGTRAGHG</sequence>
<evidence type="ECO:0000256" key="1">
    <source>
        <dbReference type="SAM" id="MobiDB-lite"/>
    </source>
</evidence>
<feature type="region of interest" description="Disordered" evidence="1">
    <location>
        <begin position="19"/>
        <end position="38"/>
    </location>
</feature>
<protein>
    <recommendedName>
        <fullName evidence="2">DUF4062 domain-containing protein</fullName>
    </recommendedName>
</protein>
<gene>
    <name evidence="3" type="ORF">SAMN05444170_7161</name>
</gene>
<evidence type="ECO:0000313" key="4">
    <source>
        <dbReference type="Proteomes" id="UP000184096"/>
    </source>
</evidence>
<evidence type="ECO:0000313" key="3">
    <source>
        <dbReference type="EMBL" id="SHN87403.1"/>
    </source>
</evidence>
<feature type="compositionally biased region" description="Polar residues" evidence="1">
    <location>
        <begin position="26"/>
        <end position="36"/>
    </location>
</feature>
<feature type="domain" description="DUF4062" evidence="2">
    <location>
        <begin position="6"/>
        <end position="31"/>
    </location>
</feature>
<organism evidence="3 4">
    <name type="scientific">Bradyrhizobium erythrophlei</name>
    <dbReference type="NCBI Taxonomy" id="1437360"/>
    <lineage>
        <taxon>Bacteria</taxon>
        <taxon>Pseudomonadati</taxon>
        <taxon>Pseudomonadota</taxon>
        <taxon>Alphaproteobacteria</taxon>
        <taxon>Hyphomicrobiales</taxon>
        <taxon>Nitrobacteraceae</taxon>
        <taxon>Bradyrhizobium</taxon>
    </lineage>
</organism>
<keyword evidence="4" id="KW-1185">Reference proteome</keyword>
<proteinExistence type="predicted"/>
<evidence type="ECO:0000259" key="2">
    <source>
        <dbReference type="Pfam" id="PF13271"/>
    </source>
</evidence>